<protein>
    <submittedName>
        <fullName evidence="1">Uncharacterized protein</fullName>
    </submittedName>
</protein>
<dbReference type="AlphaFoldDB" id="A0AAD7NVD4"/>
<gene>
    <name evidence="1" type="ORF">DFH07DRAFT_47847</name>
</gene>
<evidence type="ECO:0000313" key="1">
    <source>
        <dbReference type="EMBL" id="KAJ7776615.1"/>
    </source>
</evidence>
<dbReference type="EMBL" id="JARJLG010000012">
    <property type="protein sequence ID" value="KAJ7776615.1"/>
    <property type="molecule type" value="Genomic_DNA"/>
</dbReference>
<keyword evidence="2" id="KW-1185">Reference proteome</keyword>
<dbReference type="Proteomes" id="UP001215280">
    <property type="component" value="Unassembled WGS sequence"/>
</dbReference>
<sequence length="167" mass="17872">MHSLLETVPSYRVPSTQGALGLCAASPISEGTRTTTSRTMCGRSETSRATWPFFCSAQSRVPVPPPPYLSRLCVPPIPSPAHASPMIGLLEPPVSYVSSLSRWSSTASSISFLSSHSSDDGLTSLPGSPYPLPGSPSPLVTRDFWDRRWTILACELIVCLFDDSSSA</sequence>
<comment type="caution">
    <text evidence="1">The sequence shown here is derived from an EMBL/GenBank/DDBJ whole genome shotgun (WGS) entry which is preliminary data.</text>
</comment>
<reference evidence="1" key="1">
    <citation type="submission" date="2023-03" db="EMBL/GenBank/DDBJ databases">
        <title>Massive genome expansion in bonnet fungi (Mycena s.s.) driven by repeated elements and novel gene families across ecological guilds.</title>
        <authorList>
            <consortium name="Lawrence Berkeley National Laboratory"/>
            <person name="Harder C.B."/>
            <person name="Miyauchi S."/>
            <person name="Viragh M."/>
            <person name="Kuo A."/>
            <person name="Thoen E."/>
            <person name="Andreopoulos B."/>
            <person name="Lu D."/>
            <person name="Skrede I."/>
            <person name="Drula E."/>
            <person name="Henrissat B."/>
            <person name="Morin E."/>
            <person name="Kohler A."/>
            <person name="Barry K."/>
            <person name="LaButti K."/>
            <person name="Morin E."/>
            <person name="Salamov A."/>
            <person name="Lipzen A."/>
            <person name="Mereny Z."/>
            <person name="Hegedus B."/>
            <person name="Baldrian P."/>
            <person name="Stursova M."/>
            <person name="Weitz H."/>
            <person name="Taylor A."/>
            <person name="Grigoriev I.V."/>
            <person name="Nagy L.G."/>
            <person name="Martin F."/>
            <person name="Kauserud H."/>
        </authorList>
    </citation>
    <scope>NUCLEOTIDE SEQUENCE</scope>
    <source>
        <strain evidence="1">CBHHK188m</strain>
    </source>
</reference>
<proteinExistence type="predicted"/>
<name>A0AAD7NVD4_9AGAR</name>
<accession>A0AAD7NVD4</accession>
<evidence type="ECO:0000313" key="2">
    <source>
        <dbReference type="Proteomes" id="UP001215280"/>
    </source>
</evidence>
<organism evidence="1 2">
    <name type="scientific">Mycena maculata</name>
    <dbReference type="NCBI Taxonomy" id="230809"/>
    <lineage>
        <taxon>Eukaryota</taxon>
        <taxon>Fungi</taxon>
        <taxon>Dikarya</taxon>
        <taxon>Basidiomycota</taxon>
        <taxon>Agaricomycotina</taxon>
        <taxon>Agaricomycetes</taxon>
        <taxon>Agaricomycetidae</taxon>
        <taxon>Agaricales</taxon>
        <taxon>Marasmiineae</taxon>
        <taxon>Mycenaceae</taxon>
        <taxon>Mycena</taxon>
    </lineage>
</organism>